<dbReference type="CDD" id="cd05244">
    <property type="entry name" value="BVR-B_like_SDR_a"/>
    <property type="match status" value="1"/>
</dbReference>
<evidence type="ECO:0000313" key="2">
    <source>
        <dbReference type="EMBL" id="ASQ29844.1"/>
    </source>
</evidence>
<dbReference type="EMBL" id="CP022347">
    <property type="protein sequence ID" value="ASQ29844.1"/>
    <property type="molecule type" value="Genomic_DNA"/>
</dbReference>
<feature type="domain" description="NAD(P)-binding" evidence="1">
    <location>
        <begin position="9"/>
        <end position="170"/>
    </location>
</feature>
<sequence length="206" mass="23355">MKKVAVLAANGKSGSLITKEALKRGYDVSAFVRSGVNADAKTVVKDIFELESADLYGFDYIIDAFAQWQDLDLHLKHIQHLAKILKDSKAKLIVVGGAGSLYMDKEHKVRLMDSADFPKEYLGVARATAEVLDFLREQRDFKWLYISPAAIFDYEGELGEYELIGEEFKTNSKGESRISYKTYSKALIDNAFKDEFVFKRISFIQK</sequence>
<dbReference type="Gene3D" id="3.40.50.720">
    <property type="entry name" value="NAD(P)-binding Rossmann-like Domain"/>
    <property type="match status" value="1"/>
</dbReference>
<dbReference type="OrthoDB" id="7352421at2"/>
<dbReference type="PANTHER" id="PTHR43355">
    <property type="entry name" value="FLAVIN REDUCTASE (NADPH)"/>
    <property type="match status" value="1"/>
</dbReference>
<dbReference type="InterPro" id="IPR016040">
    <property type="entry name" value="NAD(P)-bd_dom"/>
</dbReference>
<proteinExistence type="predicted"/>
<protein>
    <submittedName>
        <fullName evidence="2">Putative NADH-flavin reductase</fullName>
    </submittedName>
</protein>
<organism evidence="2 3">
    <name type="scientific">Campylobacter avium LMG 24591</name>
    <dbReference type="NCBI Taxonomy" id="522484"/>
    <lineage>
        <taxon>Bacteria</taxon>
        <taxon>Pseudomonadati</taxon>
        <taxon>Campylobacterota</taxon>
        <taxon>Epsilonproteobacteria</taxon>
        <taxon>Campylobacterales</taxon>
        <taxon>Campylobacteraceae</taxon>
        <taxon>Campylobacter</taxon>
    </lineage>
</organism>
<dbReference type="KEGG" id="cavi:CAV_0172"/>
<evidence type="ECO:0000313" key="3">
    <source>
        <dbReference type="Proteomes" id="UP000201169"/>
    </source>
</evidence>
<evidence type="ECO:0000259" key="1">
    <source>
        <dbReference type="Pfam" id="PF13460"/>
    </source>
</evidence>
<dbReference type="InterPro" id="IPR051606">
    <property type="entry name" value="Polyketide_Oxido-like"/>
</dbReference>
<dbReference type="GO" id="GO:0016646">
    <property type="term" value="F:oxidoreductase activity, acting on the CH-NH group of donors, NAD or NADP as acceptor"/>
    <property type="evidence" value="ECO:0007669"/>
    <property type="project" value="TreeGrafter"/>
</dbReference>
<dbReference type="PANTHER" id="PTHR43355:SF2">
    <property type="entry name" value="FLAVIN REDUCTASE (NADPH)"/>
    <property type="match status" value="1"/>
</dbReference>
<dbReference type="AlphaFoldDB" id="A0A222MUX0"/>
<reference evidence="2 3" key="1">
    <citation type="submission" date="2017-07" db="EMBL/GenBank/DDBJ databases">
        <title>Analysis of two Campylobacter avium genomes and identification of a novel hippuricase gene.</title>
        <authorList>
            <person name="Miller W.G."/>
            <person name="Chapman M.H."/>
            <person name="Yee E."/>
            <person name="Revez J."/>
            <person name="Bono J.L."/>
            <person name="Rossi M."/>
        </authorList>
    </citation>
    <scope>NUCLEOTIDE SEQUENCE [LARGE SCALE GENOMIC DNA]</scope>
    <source>
        <strain evidence="2 3">LMG 24591</strain>
    </source>
</reference>
<dbReference type="SUPFAM" id="SSF51735">
    <property type="entry name" value="NAD(P)-binding Rossmann-fold domains"/>
    <property type="match status" value="1"/>
</dbReference>
<dbReference type="RefSeq" id="WP_094324640.1">
    <property type="nucleotide sequence ID" value="NZ_CP022347.1"/>
</dbReference>
<gene>
    <name evidence="2" type="ORF">CAV_0172</name>
</gene>
<dbReference type="Proteomes" id="UP000201169">
    <property type="component" value="Chromosome"/>
</dbReference>
<accession>A0A222MUX0</accession>
<name>A0A222MUX0_9BACT</name>
<dbReference type="Pfam" id="PF13460">
    <property type="entry name" value="NAD_binding_10"/>
    <property type="match status" value="1"/>
</dbReference>
<keyword evidence="3" id="KW-1185">Reference proteome</keyword>
<dbReference type="InterPro" id="IPR036291">
    <property type="entry name" value="NAD(P)-bd_dom_sf"/>
</dbReference>